<protein>
    <recommendedName>
        <fullName evidence="2">Neurotransmitter-gated ion-channel transmembrane domain-containing protein</fullName>
    </recommendedName>
</protein>
<dbReference type="EMBL" id="QFQP01000007">
    <property type="protein sequence ID" value="PZR14471.1"/>
    <property type="molecule type" value="Genomic_DNA"/>
</dbReference>
<feature type="transmembrane region" description="Helical" evidence="1">
    <location>
        <begin position="175"/>
        <end position="197"/>
    </location>
</feature>
<dbReference type="InterPro" id="IPR006029">
    <property type="entry name" value="Neurotrans-gated_channel_TM"/>
</dbReference>
<feature type="transmembrane region" description="Helical" evidence="1">
    <location>
        <begin position="242"/>
        <end position="260"/>
    </location>
</feature>
<reference evidence="3 4" key="1">
    <citation type="submission" date="2017-08" db="EMBL/GenBank/DDBJ databases">
        <title>Infants hospitalized years apart are colonized by the same room-sourced microbial strains.</title>
        <authorList>
            <person name="Brooks B."/>
            <person name="Olm M.R."/>
            <person name="Firek B.A."/>
            <person name="Baker R."/>
            <person name="Thomas B.C."/>
            <person name="Morowitz M.J."/>
            <person name="Banfield J.F."/>
        </authorList>
    </citation>
    <scope>NUCLEOTIDE SEQUENCE [LARGE SCALE GENOMIC DNA]</scope>
    <source>
        <strain evidence="3">S2_003_000_R2_14</strain>
    </source>
</reference>
<comment type="caution">
    <text evidence="3">The sequence shown here is derived from an EMBL/GenBank/DDBJ whole genome shotgun (WGS) entry which is preliminary data.</text>
</comment>
<dbReference type="GO" id="GO:0016020">
    <property type="term" value="C:membrane"/>
    <property type="evidence" value="ECO:0007669"/>
    <property type="project" value="InterPro"/>
</dbReference>
<gene>
    <name evidence="3" type="ORF">DI536_10465</name>
</gene>
<evidence type="ECO:0000313" key="3">
    <source>
        <dbReference type="EMBL" id="PZR14471.1"/>
    </source>
</evidence>
<feature type="transmembrane region" description="Helical" evidence="1">
    <location>
        <begin position="204"/>
        <end position="222"/>
    </location>
</feature>
<keyword evidence="1" id="KW-0812">Transmembrane</keyword>
<keyword evidence="1" id="KW-1133">Transmembrane helix</keyword>
<feature type="transmembrane region" description="Helical" evidence="1">
    <location>
        <begin position="302"/>
        <end position="321"/>
    </location>
</feature>
<dbReference type="Pfam" id="PF02932">
    <property type="entry name" value="Neur_chan_memb"/>
    <property type="match status" value="1"/>
</dbReference>
<accession>A0A2W5VV51</accession>
<evidence type="ECO:0000259" key="2">
    <source>
        <dbReference type="Pfam" id="PF02932"/>
    </source>
</evidence>
<dbReference type="PANTHER" id="PTHR18945">
    <property type="entry name" value="NEUROTRANSMITTER GATED ION CHANNEL"/>
    <property type="match status" value="1"/>
</dbReference>
<name>A0A2W5VV51_9BACT</name>
<sequence length="322" mass="36274">MITQSPPERVTVGLQLRNVEAINLEENAYHASFVLWVKWTGDADATKSLRFVNLLEAWALSLNPVFDEPLTLPDGRHYQRFVGEGRFFHKFELGSFPLDAQDVVLELEDVRRGSNEVVLELDDDSAVVEGLKVPGWIVGKTLRAVTTVAAKLGLPSESAHSRVQFGVTLERPRRVFFVTMFPPIALVLMCCWFVFFLRPIHVEARVGTVITALLTIVFLQLAFTDDLPYLGNTVLLDQIFNFSYALITAVLAECVVVMRWHDRAVSLEAALPSMPESERAVLDAERRTMRAKFEKLDARSKWGFPLIYAVGCALIVFIHALR</sequence>
<dbReference type="InterPro" id="IPR036719">
    <property type="entry name" value="Neuro-gated_channel_TM_sf"/>
</dbReference>
<dbReference type="SUPFAM" id="SSF90112">
    <property type="entry name" value="Neurotransmitter-gated ion-channel transmembrane pore"/>
    <property type="match status" value="1"/>
</dbReference>
<dbReference type="GO" id="GO:0004888">
    <property type="term" value="F:transmembrane signaling receptor activity"/>
    <property type="evidence" value="ECO:0007669"/>
    <property type="project" value="InterPro"/>
</dbReference>
<evidence type="ECO:0000256" key="1">
    <source>
        <dbReference type="SAM" id="Phobius"/>
    </source>
</evidence>
<dbReference type="AlphaFoldDB" id="A0A2W5VV51"/>
<evidence type="ECO:0000313" key="4">
    <source>
        <dbReference type="Proteomes" id="UP000249061"/>
    </source>
</evidence>
<organism evidence="3 4">
    <name type="scientific">Archangium gephyra</name>
    <dbReference type="NCBI Taxonomy" id="48"/>
    <lineage>
        <taxon>Bacteria</taxon>
        <taxon>Pseudomonadati</taxon>
        <taxon>Myxococcota</taxon>
        <taxon>Myxococcia</taxon>
        <taxon>Myxococcales</taxon>
        <taxon>Cystobacterineae</taxon>
        <taxon>Archangiaceae</taxon>
        <taxon>Archangium</taxon>
    </lineage>
</organism>
<dbReference type="Gene3D" id="1.20.58.390">
    <property type="entry name" value="Neurotransmitter-gated ion-channel transmembrane domain"/>
    <property type="match status" value="1"/>
</dbReference>
<proteinExistence type="predicted"/>
<feature type="domain" description="Neurotransmitter-gated ion-channel transmembrane" evidence="2">
    <location>
        <begin position="181"/>
        <end position="267"/>
    </location>
</feature>
<dbReference type="InterPro" id="IPR006201">
    <property type="entry name" value="Neur_channel"/>
</dbReference>
<dbReference type="Proteomes" id="UP000249061">
    <property type="component" value="Unassembled WGS sequence"/>
</dbReference>
<keyword evidence="1" id="KW-0472">Membrane</keyword>
<dbReference type="InterPro" id="IPR038050">
    <property type="entry name" value="Neuro_actylchol_rec"/>
</dbReference>
<dbReference type="GO" id="GO:0005216">
    <property type="term" value="F:monoatomic ion channel activity"/>
    <property type="evidence" value="ECO:0007669"/>
    <property type="project" value="InterPro"/>
</dbReference>